<comment type="caution">
    <text evidence="2">The sequence shown here is derived from an EMBL/GenBank/DDBJ whole genome shotgun (WGS) entry which is preliminary data.</text>
</comment>
<sequence>VVMQSSLIGKIEKAKRYAEEPERVIFSELSVKFRGENDDYTTEYKEGKWHCSCHFFSSWGVCSHTMALERMLSNMLPEEALTTQYTTP</sequence>
<gene>
    <name evidence="2" type="ORF">S12H4_25034</name>
</gene>
<dbReference type="EMBL" id="BARW01013827">
    <property type="protein sequence ID" value="GAI83950.1"/>
    <property type="molecule type" value="Genomic_DNA"/>
</dbReference>
<accession>X1T8V1</accession>
<reference evidence="2" key="1">
    <citation type="journal article" date="2014" name="Front. Microbiol.">
        <title>High frequency of phylogenetically diverse reductive dehalogenase-homologous genes in deep subseafloor sedimentary metagenomes.</title>
        <authorList>
            <person name="Kawai M."/>
            <person name="Futagami T."/>
            <person name="Toyoda A."/>
            <person name="Takaki Y."/>
            <person name="Nishi S."/>
            <person name="Hori S."/>
            <person name="Arai W."/>
            <person name="Tsubouchi T."/>
            <person name="Morono Y."/>
            <person name="Uchiyama I."/>
            <person name="Ito T."/>
            <person name="Fujiyama A."/>
            <person name="Inagaki F."/>
            <person name="Takami H."/>
        </authorList>
    </citation>
    <scope>NUCLEOTIDE SEQUENCE</scope>
    <source>
        <strain evidence="2">Expedition CK06-06</strain>
    </source>
</reference>
<feature type="non-terminal residue" evidence="2">
    <location>
        <position position="1"/>
    </location>
</feature>
<dbReference type="GO" id="GO:0008270">
    <property type="term" value="F:zinc ion binding"/>
    <property type="evidence" value="ECO:0007669"/>
    <property type="project" value="InterPro"/>
</dbReference>
<proteinExistence type="predicted"/>
<evidence type="ECO:0000259" key="1">
    <source>
        <dbReference type="PROSITE" id="PS50966"/>
    </source>
</evidence>
<organism evidence="2">
    <name type="scientific">marine sediment metagenome</name>
    <dbReference type="NCBI Taxonomy" id="412755"/>
    <lineage>
        <taxon>unclassified sequences</taxon>
        <taxon>metagenomes</taxon>
        <taxon>ecological metagenomes</taxon>
    </lineage>
</organism>
<dbReference type="InterPro" id="IPR007527">
    <property type="entry name" value="Znf_SWIM"/>
</dbReference>
<name>X1T8V1_9ZZZZ</name>
<protein>
    <recommendedName>
        <fullName evidence="1">SWIM-type domain-containing protein</fullName>
    </recommendedName>
</protein>
<dbReference type="AlphaFoldDB" id="X1T8V1"/>
<evidence type="ECO:0000313" key="2">
    <source>
        <dbReference type="EMBL" id="GAI83950.1"/>
    </source>
</evidence>
<dbReference type="PROSITE" id="PS50966">
    <property type="entry name" value="ZF_SWIM"/>
    <property type="match status" value="1"/>
</dbReference>
<feature type="domain" description="SWIM-type" evidence="1">
    <location>
        <begin position="40"/>
        <end position="73"/>
    </location>
</feature>